<dbReference type="EMBL" id="GGEC01026839">
    <property type="protein sequence ID" value="MBX07323.1"/>
    <property type="molecule type" value="Transcribed_RNA"/>
</dbReference>
<keyword evidence="1" id="KW-1133">Transmembrane helix</keyword>
<evidence type="ECO:0000313" key="2">
    <source>
        <dbReference type="EMBL" id="MBX07323.1"/>
    </source>
</evidence>
<keyword evidence="1" id="KW-0472">Membrane</keyword>
<protein>
    <submittedName>
        <fullName evidence="2">Uncharacterized protein</fullName>
    </submittedName>
</protein>
<accession>A0A2P2KNN0</accession>
<organism evidence="2">
    <name type="scientific">Rhizophora mucronata</name>
    <name type="common">Asiatic mangrove</name>
    <dbReference type="NCBI Taxonomy" id="61149"/>
    <lineage>
        <taxon>Eukaryota</taxon>
        <taxon>Viridiplantae</taxon>
        <taxon>Streptophyta</taxon>
        <taxon>Embryophyta</taxon>
        <taxon>Tracheophyta</taxon>
        <taxon>Spermatophyta</taxon>
        <taxon>Magnoliopsida</taxon>
        <taxon>eudicotyledons</taxon>
        <taxon>Gunneridae</taxon>
        <taxon>Pentapetalae</taxon>
        <taxon>rosids</taxon>
        <taxon>fabids</taxon>
        <taxon>Malpighiales</taxon>
        <taxon>Rhizophoraceae</taxon>
        <taxon>Rhizophora</taxon>
    </lineage>
</organism>
<feature type="transmembrane region" description="Helical" evidence="1">
    <location>
        <begin position="12"/>
        <end position="33"/>
    </location>
</feature>
<evidence type="ECO:0000256" key="1">
    <source>
        <dbReference type="SAM" id="Phobius"/>
    </source>
</evidence>
<reference evidence="2" key="1">
    <citation type="submission" date="2018-02" db="EMBL/GenBank/DDBJ databases">
        <title>Rhizophora mucronata_Transcriptome.</title>
        <authorList>
            <person name="Meera S.P."/>
            <person name="Sreeshan A."/>
            <person name="Augustine A."/>
        </authorList>
    </citation>
    <scope>NUCLEOTIDE SEQUENCE</scope>
    <source>
        <tissue evidence="2">Leaf</tissue>
    </source>
</reference>
<proteinExistence type="predicted"/>
<keyword evidence="1" id="KW-0812">Transmembrane</keyword>
<name>A0A2P2KNN0_RHIMU</name>
<sequence>MHELSRRDVIRVYNKFVVKLSFLYFFRVTVHYVSIAEL</sequence>
<dbReference type="AlphaFoldDB" id="A0A2P2KNN0"/>